<dbReference type="eggNOG" id="COG1846">
    <property type="taxonomic scope" value="Bacteria"/>
</dbReference>
<dbReference type="HOGENOM" id="CLU_083287_27_3_6"/>
<proteinExistence type="predicted"/>
<protein>
    <submittedName>
        <fullName evidence="2">MarR-family transcriptional regulator</fullName>
    </submittedName>
</protein>
<dbReference type="PROSITE" id="PS50995">
    <property type="entry name" value="HTH_MARR_2"/>
    <property type="match status" value="1"/>
</dbReference>
<dbReference type="InterPro" id="IPR000835">
    <property type="entry name" value="HTH_MarR-typ"/>
</dbReference>
<dbReference type="GO" id="GO:0003700">
    <property type="term" value="F:DNA-binding transcription factor activity"/>
    <property type="evidence" value="ECO:0007669"/>
    <property type="project" value="InterPro"/>
</dbReference>
<gene>
    <name evidence="2" type="ordered locus">Smlt4207</name>
</gene>
<organism evidence="2 3">
    <name type="scientific">Stenotrophomonas maltophilia (strain K279a)</name>
    <dbReference type="NCBI Taxonomy" id="522373"/>
    <lineage>
        <taxon>Bacteria</taxon>
        <taxon>Pseudomonadati</taxon>
        <taxon>Pseudomonadota</taxon>
        <taxon>Gammaproteobacteria</taxon>
        <taxon>Lysobacterales</taxon>
        <taxon>Lysobacteraceae</taxon>
        <taxon>Stenotrophomonas</taxon>
        <taxon>Stenotrophomonas maltophilia group</taxon>
    </lineage>
</organism>
<name>B2FIU3_STRMK</name>
<evidence type="ECO:0000313" key="3">
    <source>
        <dbReference type="Proteomes" id="UP000008840"/>
    </source>
</evidence>
<dbReference type="SMART" id="SM00347">
    <property type="entry name" value="HTH_MARR"/>
    <property type="match status" value="1"/>
</dbReference>
<dbReference type="KEGG" id="sml:Smlt4207"/>
<dbReference type="InterPro" id="IPR039422">
    <property type="entry name" value="MarR/SlyA-like"/>
</dbReference>
<dbReference type="InterPro" id="IPR036388">
    <property type="entry name" value="WH-like_DNA-bd_sf"/>
</dbReference>
<sequence>MREMIEAKHHALIEEAQRRGHANIAPLRLCFQLLSLSSSIDRDCAVRLAPHGLSEGRFIVLFLLHGAGGALPPHVLAERAGVTRATISGLLDGLQREGLLQRRNDDGDGRRLQIVLTAPGKRLAESLFEQHTQWIGGLFSGLDADEQQQLSQLLHKVWQHTDAGRESAA</sequence>
<reference evidence="2 3" key="1">
    <citation type="journal article" date="2008" name="Genome Biol.">
        <title>The complete genome, comparative and functional analysis of Stenotrophomonas maltophilia reveals an organism heavily shielded by drug resistance determinants.</title>
        <authorList>
            <person name="Crossman L.C."/>
            <person name="Gould V.C."/>
            <person name="Dow J.M."/>
            <person name="Vernikos G.S."/>
            <person name="Okazaki A."/>
            <person name="Sebaihia M."/>
            <person name="Saunders D."/>
            <person name="Arrowsmith C."/>
            <person name="Carver T."/>
            <person name="Peters N."/>
            <person name="Adlem E."/>
            <person name="Kerhornou A."/>
            <person name="Lord A."/>
            <person name="Murphy L."/>
            <person name="Seeger K."/>
            <person name="Squares R."/>
            <person name="Rutter S."/>
            <person name="Quail M.A."/>
            <person name="Rajandream M.A."/>
            <person name="Harris D."/>
            <person name="Churcher C."/>
            <person name="Bentley S.D."/>
            <person name="Parkhill J."/>
            <person name="Thomson N.R."/>
            <person name="Avison M.B."/>
        </authorList>
    </citation>
    <scope>NUCLEOTIDE SEQUENCE [LARGE SCALE GENOMIC DNA]</scope>
    <source>
        <strain evidence="2 3">K279a</strain>
    </source>
</reference>
<dbReference type="PRINTS" id="PR00598">
    <property type="entry name" value="HTHMARR"/>
</dbReference>
<keyword evidence="3" id="KW-1185">Reference proteome</keyword>
<evidence type="ECO:0000259" key="1">
    <source>
        <dbReference type="PROSITE" id="PS50995"/>
    </source>
</evidence>
<evidence type="ECO:0000313" key="2">
    <source>
        <dbReference type="EMBL" id="CAQ47598.1"/>
    </source>
</evidence>
<dbReference type="Pfam" id="PF12802">
    <property type="entry name" value="MarR_2"/>
    <property type="match status" value="1"/>
</dbReference>
<dbReference type="EMBL" id="AM743169">
    <property type="protein sequence ID" value="CAQ47598.1"/>
    <property type="molecule type" value="Genomic_DNA"/>
</dbReference>
<accession>B2FIU3</accession>
<dbReference type="PANTHER" id="PTHR33164">
    <property type="entry name" value="TRANSCRIPTIONAL REGULATOR, MARR FAMILY"/>
    <property type="match status" value="1"/>
</dbReference>
<dbReference type="SUPFAM" id="SSF46785">
    <property type="entry name" value="Winged helix' DNA-binding domain"/>
    <property type="match status" value="1"/>
</dbReference>
<dbReference type="Gene3D" id="1.10.10.10">
    <property type="entry name" value="Winged helix-like DNA-binding domain superfamily/Winged helix DNA-binding domain"/>
    <property type="match status" value="1"/>
</dbReference>
<dbReference type="InterPro" id="IPR036390">
    <property type="entry name" value="WH_DNA-bd_sf"/>
</dbReference>
<dbReference type="AlphaFoldDB" id="B2FIU3"/>
<dbReference type="EnsemblBacteria" id="CAQ47598">
    <property type="protein sequence ID" value="CAQ47598"/>
    <property type="gene ID" value="Smlt4207"/>
</dbReference>
<feature type="domain" description="HTH marR-type" evidence="1">
    <location>
        <begin position="26"/>
        <end position="159"/>
    </location>
</feature>
<dbReference type="GO" id="GO:0006950">
    <property type="term" value="P:response to stress"/>
    <property type="evidence" value="ECO:0007669"/>
    <property type="project" value="TreeGrafter"/>
</dbReference>
<dbReference type="Proteomes" id="UP000008840">
    <property type="component" value="Chromosome"/>
</dbReference>
<dbReference type="PANTHER" id="PTHR33164:SF43">
    <property type="entry name" value="HTH-TYPE TRANSCRIPTIONAL REPRESSOR YETL"/>
    <property type="match status" value="1"/>
</dbReference>